<dbReference type="RefSeq" id="WP_005213876.1">
    <property type="nucleotide sequence ID" value="NZ_KB291650.1"/>
</dbReference>
<name>L1QDM3_9CLOT</name>
<dbReference type="HOGENOM" id="CLU_077900_0_0_9"/>
<proteinExistence type="predicted"/>
<gene>
    <name evidence="2" type="ORF">HMPREF0216_02122</name>
</gene>
<protein>
    <recommendedName>
        <fullName evidence="4">VCBS repeat-containing protein</fullName>
    </recommendedName>
</protein>
<dbReference type="OrthoDB" id="1935191at2"/>
<evidence type="ECO:0008006" key="4">
    <source>
        <dbReference type="Google" id="ProtNLM"/>
    </source>
</evidence>
<accession>L1QDM3</accession>
<keyword evidence="1" id="KW-0812">Transmembrane</keyword>
<reference evidence="2 3" key="1">
    <citation type="submission" date="2012-05" db="EMBL/GenBank/DDBJ databases">
        <authorList>
            <person name="Weinstock G."/>
            <person name="Sodergren E."/>
            <person name="Lobos E.A."/>
            <person name="Fulton L."/>
            <person name="Fulton R."/>
            <person name="Courtney L."/>
            <person name="Fronick C."/>
            <person name="O'Laughlin M."/>
            <person name="Godfrey J."/>
            <person name="Wilson R.M."/>
            <person name="Miner T."/>
            <person name="Farmer C."/>
            <person name="Delehaunty K."/>
            <person name="Cordes M."/>
            <person name="Minx P."/>
            <person name="Tomlinson C."/>
            <person name="Chen J."/>
            <person name="Wollam A."/>
            <person name="Pepin K.H."/>
            <person name="Bhonagiri V."/>
            <person name="Zhang X."/>
            <person name="Suruliraj S."/>
            <person name="Warren W."/>
            <person name="Mitreva M."/>
            <person name="Mardis E.R."/>
            <person name="Wilson R.K."/>
        </authorList>
    </citation>
    <scope>NUCLEOTIDE SEQUENCE [LARGE SCALE GENOMIC DNA]</scope>
    <source>
        <strain evidence="2 3">DSM 1785</strain>
    </source>
</reference>
<dbReference type="PATRIC" id="fig|545697.3.peg.2085"/>
<keyword evidence="3" id="KW-1185">Reference proteome</keyword>
<organism evidence="2 3">
    <name type="scientific">Clostridium celatum DSM 1785</name>
    <dbReference type="NCBI Taxonomy" id="545697"/>
    <lineage>
        <taxon>Bacteria</taxon>
        <taxon>Bacillati</taxon>
        <taxon>Bacillota</taxon>
        <taxon>Clostridia</taxon>
        <taxon>Eubacteriales</taxon>
        <taxon>Clostridiaceae</taxon>
        <taxon>Clostridium</taxon>
    </lineage>
</organism>
<dbReference type="eggNOG" id="ENOG50334KY">
    <property type="taxonomic scope" value="Bacteria"/>
</dbReference>
<evidence type="ECO:0000313" key="3">
    <source>
        <dbReference type="Proteomes" id="UP000010420"/>
    </source>
</evidence>
<evidence type="ECO:0000256" key="1">
    <source>
        <dbReference type="SAM" id="Phobius"/>
    </source>
</evidence>
<dbReference type="EMBL" id="AMEZ01000059">
    <property type="protein sequence ID" value="EKY26083.1"/>
    <property type="molecule type" value="Genomic_DNA"/>
</dbReference>
<dbReference type="Proteomes" id="UP000010420">
    <property type="component" value="Unassembled WGS sequence"/>
</dbReference>
<comment type="caution">
    <text evidence="2">The sequence shown here is derived from an EMBL/GenBank/DDBJ whole genome shotgun (WGS) entry which is preliminary data.</text>
</comment>
<feature type="transmembrane region" description="Helical" evidence="1">
    <location>
        <begin position="12"/>
        <end position="30"/>
    </location>
</feature>
<keyword evidence="1" id="KW-0472">Membrane</keyword>
<dbReference type="AlphaFoldDB" id="L1QDM3"/>
<keyword evidence="1" id="KW-1133">Transmembrane helix</keyword>
<sequence>MSKFMVLKNNTILIISIAIIFILINIFFLFKFKSTSTFSHFETVHNKVEFDFDGDGNADTLNVISNNSTYSLNFKSSKLDILLKSKKNDYSLLDVSPYCNIKIQTAHLSRSNIPEVIIMGIKNNIPTTYIFKWNGYDFEEILMSNKNIFGILDYNNSRTPKILDTLSDKGNESTSGYILNNNTLKNINFSSPSIPSLGEIQILIDLIQAEYELSETPDIFSSFISSEELSLLWKLDKETFHYTFINGYFFDSTWDEEGYPTTIYWILSFKKSTYTNPDNKNSEIIISAKVVLDELGEFKISSLKKI</sequence>
<evidence type="ECO:0000313" key="2">
    <source>
        <dbReference type="EMBL" id="EKY26083.1"/>
    </source>
</evidence>